<dbReference type="EMBL" id="SOFL01000035">
    <property type="protein sequence ID" value="TFC01366.1"/>
    <property type="molecule type" value="Genomic_DNA"/>
</dbReference>
<dbReference type="InterPro" id="IPR017517">
    <property type="entry name" value="Maleyloyr_isom"/>
</dbReference>
<evidence type="ECO:0000313" key="3">
    <source>
        <dbReference type="EMBL" id="TFC01366.1"/>
    </source>
</evidence>
<feature type="region of interest" description="Disordered" evidence="1">
    <location>
        <begin position="198"/>
        <end position="222"/>
    </location>
</feature>
<dbReference type="NCBIfam" id="TIGR03086">
    <property type="entry name" value="TIGR03086 family metal-binding protein"/>
    <property type="match status" value="1"/>
</dbReference>
<evidence type="ECO:0000313" key="4">
    <source>
        <dbReference type="Proteomes" id="UP000297907"/>
    </source>
</evidence>
<comment type="caution">
    <text evidence="3">The sequence shown here is derived from an EMBL/GenBank/DDBJ whole genome shotgun (WGS) entry which is preliminary data.</text>
</comment>
<sequence>MPHDNQRSEPTVPETIATTETTDTTSTPDGAAATAAPAFDWYTLQKQAHREFGRRVAAVGDWNAPTPDKEWTVGDLVRHVIQEQQWIPPLLAGLTLNQARRRVDPLGDDLAAEWQTHSSRATAAWQAAPADASVQLSYDTVTVLDYLREQVSDVTIHSWDLARATAADEVLDDGLIEAVWTVFEPQRDALEASGLFDSPVPMPEDAPLQSRLLALTGRDDRR</sequence>
<evidence type="ECO:0000256" key="1">
    <source>
        <dbReference type="SAM" id="MobiDB-lite"/>
    </source>
</evidence>
<dbReference type="OrthoDB" id="5185819at2"/>
<dbReference type="Pfam" id="PF11716">
    <property type="entry name" value="MDMPI_N"/>
    <property type="match status" value="1"/>
</dbReference>
<dbReference type="GO" id="GO:0046872">
    <property type="term" value="F:metal ion binding"/>
    <property type="evidence" value="ECO:0007669"/>
    <property type="project" value="InterPro"/>
</dbReference>
<dbReference type="NCBIfam" id="TIGR03083">
    <property type="entry name" value="maleylpyruvate isomerase family mycothiol-dependent enzyme"/>
    <property type="match status" value="1"/>
</dbReference>
<dbReference type="Proteomes" id="UP000297907">
    <property type="component" value="Unassembled WGS sequence"/>
</dbReference>
<dbReference type="AlphaFoldDB" id="A0A4R8W467"/>
<reference evidence="3 4" key="1">
    <citation type="submission" date="2019-03" db="EMBL/GenBank/DDBJ databases">
        <title>Genomics of glacier-inhabiting Cryobacterium strains.</title>
        <authorList>
            <person name="Liu Q."/>
            <person name="Xin Y.-H."/>
        </authorList>
    </citation>
    <scope>NUCLEOTIDE SEQUENCE [LARGE SCALE GENOMIC DNA]</scope>
    <source>
        <strain evidence="3 4">RHLS22-1</strain>
    </source>
</reference>
<protein>
    <submittedName>
        <fullName evidence="3">TIGR03086 family protein</fullName>
    </submittedName>
</protein>
<evidence type="ECO:0000259" key="2">
    <source>
        <dbReference type="Pfam" id="PF11716"/>
    </source>
</evidence>
<keyword evidence="4" id="KW-1185">Reference proteome</keyword>
<accession>A0A4R8W467</accession>
<organism evidence="3 4">
    <name type="scientific">Cryobacterium adonitolivorans</name>
    <dbReference type="NCBI Taxonomy" id="1259189"/>
    <lineage>
        <taxon>Bacteria</taxon>
        <taxon>Bacillati</taxon>
        <taxon>Actinomycetota</taxon>
        <taxon>Actinomycetes</taxon>
        <taxon>Micrococcales</taxon>
        <taxon>Microbacteriaceae</taxon>
        <taxon>Cryobacterium</taxon>
    </lineage>
</organism>
<proteinExistence type="predicted"/>
<dbReference type="InterPro" id="IPR034660">
    <property type="entry name" value="DinB/YfiT-like"/>
</dbReference>
<feature type="compositionally biased region" description="Low complexity" evidence="1">
    <location>
        <begin position="9"/>
        <end position="32"/>
    </location>
</feature>
<dbReference type="Gene3D" id="1.20.120.450">
    <property type="entry name" value="dinb family like domain"/>
    <property type="match status" value="1"/>
</dbReference>
<feature type="region of interest" description="Disordered" evidence="1">
    <location>
        <begin position="1"/>
        <end position="32"/>
    </location>
</feature>
<gene>
    <name evidence="3" type="ORF">E3O42_10490</name>
</gene>
<dbReference type="SUPFAM" id="SSF109854">
    <property type="entry name" value="DinB/YfiT-like putative metalloenzymes"/>
    <property type="match status" value="1"/>
</dbReference>
<dbReference type="InterPro" id="IPR017520">
    <property type="entry name" value="CHP03086"/>
</dbReference>
<dbReference type="InterPro" id="IPR024344">
    <property type="entry name" value="MDMPI_metal-binding"/>
</dbReference>
<feature type="domain" description="Mycothiol-dependent maleylpyruvate isomerase metal-binding" evidence="2">
    <location>
        <begin position="47"/>
        <end position="162"/>
    </location>
</feature>
<name>A0A4R8W467_9MICO</name>